<sequence length="69" mass="7936">MALIITTLYSITFETLNGFIIDQGVAIILVRFSLHISIHLIGAHIMIMTQDLLPFITHTKFQYFWDILA</sequence>
<protein>
    <submittedName>
        <fullName evidence="1">Uncharacterized protein</fullName>
    </submittedName>
</protein>
<keyword evidence="2" id="KW-1185">Reference proteome</keyword>
<dbReference type="Proteomes" id="UP000324222">
    <property type="component" value="Unassembled WGS sequence"/>
</dbReference>
<dbReference type="AlphaFoldDB" id="A0A5B7K7L6"/>
<accession>A0A5B7K7L6</accession>
<organism evidence="1 2">
    <name type="scientific">Portunus trituberculatus</name>
    <name type="common">Swimming crab</name>
    <name type="synonym">Neptunus trituberculatus</name>
    <dbReference type="NCBI Taxonomy" id="210409"/>
    <lineage>
        <taxon>Eukaryota</taxon>
        <taxon>Metazoa</taxon>
        <taxon>Ecdysozoa</taxon>
        <taxon>Arthropoda</taxon>
        <taxon>Crustacea</taxon>
        <taxon>Multicrustacea</taxon>
        <taxon>Malacostraca</taxon>
        <taxon>Eumalacostraca</taxon>
        <taxon>Eucarida</taxon>
        <taxon>Decapoda</taxon>
        <taxon>Pleocyemata</taxon>
        <taxon>Brachyura</taxon>
        <taxon>Eubrachyura</taxon>
        <taxon>Portunoidea</taxon>
        <taxon>Portunidae</taxon>
        <taxon>Portuninae</taxon>
        <taxon>Portunus</taxon>
    </lineage>
</organism>
<comment type="caution">
    <text evidence="1">The sequence shown here is derived from an EMBL/GenBank/DDBJ whole genome shotgun (WGS) entry which is preliminary data.</text>
</comment>
<evidence type="ECO:0000313" key="1">
    <source>
        <dbReference type="EMBL" id="MPD02816.1"/>
    </source>
</evidence>
<reference evidence="1 2" key="1">
    <citation type="submission" date="2019-05" db="EMBL/GenBank/DDBJ databases">
        <title>Another draft genome of Portunus trituberculatus and its Hox gene families provides insights of decapod evolution.</title>
        <authorList>
            <person name="Jeong J.-H."/>
            <person name="Song I."/>
            <person name="Kim S."/>
            <person name="Choi T."/>
            <person name="Kim D."/>
            <person name="Ryu S."/>
            <person name="Kim W."/>
        </authorList>
    </citation>
    <scope>NUCLEOTIDE SEQUENCE [LARGE SCALE GENOMIC DNA]</scope>
    <source>
        <tissue evidence="1">Muscle</tissue>
    </source>
</reference>
<dbReference type="EMBL" id="VSRR010133234">
    <property type="protein sequence ID" value="MPD02816.1"/>
    <property type="molecule type" value="Genomic_DNA"/>
</dbReference>
<name>A0A5B7K7L6_PORTR</name>
<gene>
    <name evidence="1" type="ORF">E2C01_098421</name>
</gene>
<dbReference type="OrthoDB" id="10035433at2759"/>
<evidence type="ECO:0000313" key="2">
    <source>
        <dbReference type="Proteomes" id="UP000324222"/>
    </source>
</evidence>
<proteinExistence type="predicted"/>